<protein>
    <recommendedName>
        <fullName evidence="3">MutL C-terminal dimerisation domain-containing protein</fullName>
    </recommendedName>
</protein>
<dbReference type="SMART" id="SM00853">
    <property type="entry name" value="MutL_C"/>
    <property type="match status" value="1"/>
</dbReference>
<feature type="compositionally biased region" description="Polar residues" evidence="2">
    <location>
        <begin position="588"/>
        <end position="606"/>
    </location>
</feature>
<proteinExistence type="inferred from homology"/>
<dbReference type="Proteomes" id="UP000701801">
    <property type="component" value="Unassembled WGS sequence"/>
</dbReference>
<dbReference type="GO" id="GO:0032300">
    <property type="term" value="C:mismatch repair complex"/>
    <property type="evidence" value="ECO:0007669"/>
    <property type="project" value="InterPro"/>
</dbReference>
<dbReference type="GO" id="GO:0140664">
    <property type="term" value="F:ATP-dependent DNA damage sensor activity"/>
    <property type="evidence" value="ECO:0007669"/>
    <property type="project" value="InterPro"/>
</dbReference>
<dbReference type="GO" id="GO:0005524">
    <property type="term" value="F:ATP binding"/>
    <property type="evidence" value="ECO:0007669"/>
    <property type="project" value="InterPro"/>
</dbReference>
<feature type="region of interest" description="Disordered" evidence="2">
    <location>
        <begin position="523"/>
        <end position="570"/>
    </location>
</feature>
<feature type="region of interest" description="Disordered" evidence="2">
    <location>
        <begin position="420"/>
        <end position="511"/>
    </location>
</feature>
<feature type="compositionally biased region" description="Polar residues" evidence="2">
    <location>
        <begin position="546"/>
        <end position="569"/>
    </location>
</feature>
<feature type="compositionally biased region" description="Basic residues" evidence="2">
    <location>
        <begin position="461"/>
        <end position="471"/>
    </location>
</feature>
<dbReference type="InterPro" id="IPR036890">
    <property type="entry name" value="HATPase_C_sf"/>
</dbReference>
<name>A0A9N9LVB5_9HELO</name>
<evidence type="ECO:0000256" key="2">
    <source>
        <dbReference type="SAM" id="MobiDB-lite"/>
    </source>
</evidence>
<dbReference type="Gene3D" id="3.30.565.10">
    <property type="entry name" value="Histidine kinase-like ATPase, C-terminal domain"/>
    <property type="match status" value="1"/>
</dbReference>
<dbReference type="OrthoDB" id="429932at2759"/>
<dbReference type="PANTHER" id="PTHR10073:SF47">
    <property type="entry name" value="DNA MISMATCH REPAIR PROTEIN MLH3"/>
    <property type="match status" value="1"/>
</dbReference>
<dbReference type="AlphaFoldDB" id="A0A9N9LVB5"/>
<dbReference type="SUPFAM" id="SSF118116">
    <property type="entry name" value="DNA mismatch repair protein MutL"/>
    <property type="match status" value="2"/>
</dbReference>
<dbReference type="Pfam" id="PF08676">
    <property type="entry name" value="MutL_C"/>
    <property type="match status" value="1"/>
</dbReference>
<dbReference type="PANTHER" id="PTHR10073">
    <property type="entry name" value="DNA MISMATCH REPAIR PROTEIN MLH, PMS, MUTL"/>
    <property type="match status" value="1"/>
</dbReference>
<dbReference type="InterPro" id="IPR042120">
    <property type="entry name" value="MutL_C_dimsub"/>
</dbReference>
<gene>
    <name evidence="4" type="ORF">HYALB_00013563</name>
</gene>
<evidence type="ECO:0000259" key="3">
    <source>
        <dbReference type="SMART" id="SM00853"/>
    </source>
</evidence>
<dbReference type="Gene3D" id="3.30.1540.20">
    <property type="entry name" value="MutL, C-terminal domain, dimerisation subdomain"/>
    <property type="match status" value="1"/>
</dbReference>
<feature type="domain" description="MutL C-terminal dimerisation" evidence="3">
    <location>
        <begin position="752"/>
        <end position="959"/>
    </location>
</feature>
<dbReference type="InterPro" id="IPR037198">
    <property type="entry name" value="MutL_C_sf"/>
</dbReference>
<dbReference type="InterPro" id="IPR014790">
    <property type="entry name" value="MutL_C"/>
</dbReference>
<feature type="region of interest" description="Disordered" evidence="2">
    <location>
        <begin position="588"/>
        <end position="610"/>
    </location>
</feature>
<dbReference type="EMBL" id="CAJVRM010000534">
    <property type="protein sequence ID" value="CAG8981890.1"/>
    <property type="molecule type" value="Genomic_DNA"/>
</dbReference>
<dbReference type="Pfam" id="PF13589">
    <property type="entry name" value="HATPase_c_3"/>
    <property type="match status" value="1"/>
</dbReference>
<evidence type="ECO:0000313" key="4">
    <source>
        <dbReference type="EMBL" id="CAG8981890.1"/>
    </source>
</evidence>
<feature type="compositionally biased region" description="Polar residues" evidence="2">
    <location>
        <begin position="473"/>
        <end position="493"/>
    </location>
</feature>
<feature type="region of interest" description="Disordered" evidence="2">
    <location>
        <begin position="632"/>
        <end position="661"/>
    </location>
</feature>
<comment type="caution">
    <text evidence="4">The sequence shown here is derived from an EMBL/GenBank/DDBJ whole genome shotgun (WGS) entry which is preliminary data.</text>
</comment>
<feature type="compositionally biased region" description="Basic and acidic residues" evidence="2">
    <location>
        <begin position="442"/>
        <end position="454"/>
    </location>
</feature>
<keyword evidence="5" id="KW-1185">Reference proteome</keyword>
<dbReference type="SUPFAM" id="SSF55874">
    <property type="entry name" value="ATPase domain of HSP90 chaperone/DNA topoisomerase II/histidine kinase"/>
    <property type="match status" value="1"/>
</dbReference>
<dbReference type="InterPro" id="IPR038973">
    <property type="entry name" value="MutL/Mlh/Pms-like"/>
</dbReference>
<dbReference type="GO" id="GO:0016887">
    <property type="term" value="F:ATP hydrolysis activity"/>
    <property type="evidence" value="ECO:0007669"/>
    <property type="project" value="InterPro"/>
</dbReference>
<dbReference type="GO" id="GO:0006298">
    <property type="term" value="P:mismatch repair"/>
    <property type="evidence" value="ECO:0007669"/>
    <property type="project" value="InterPro"/>
</dbReference>
<comment type="similarity">
    <text evidence="1">Belongs to the DNA mismatch repair MutL/HexB family.</text>
</comment>
<organism evidence="4 5">
    <name type="scientific">Hymenoscyphus albidus</name>
    <dbReference type="NCBI Taxonomy" id="595503"/>
    <lineage>
        <taxon>Eukaryota</taxon>
        <taxon>Fungi</taxon>
        <taxon>Dikarya</taxon>
        <taxon>Ascomycota</taxon>
        <taxon>Pezizomycotina</taxon>
        <taxon>Leotiomycetes</taxon>
        <taxon>Helotiales</taxon>
        <taxon>Helotiaceae</taxon>
        <taxon>Hymenoscyphus</taxon>
    </lineage>
</organism>
<reference evidence="4" key="1">
    <citation type="submission" date="2021-07" db="EMBL/GenBank/DDBJ databases">
        <authorList>
            <person name="Durling M."/>
        </authorList>
    </citation>
    <scope>NUCLEOTIDE SEQUENCE</scope>
</reference>
<accession>A0A9N9LVB5</accession>
<evidence type="ECO:0000256" key="1">
    <source>
        <dbReference type="ARBA" id="ARBA00006082"/>
    </source>
</evidence>
<sequence length="1005" mass="111311">MQPAQYVHETPIMSIQPLPPAVIAQIKSSIAVTSLNGVICELVKNSLDAASTKLDISVDYAKGGCVVEDNGVGIPPSEFRDGGGLGKLHCPEHQANVGTLDSSKLNSKTLLHGRKGAFLASLAAVALLTITSHHHKHHSHNSIAMHKSEVISRQTPTPSHQHLLNTDHGTRVTVRDLFGNMPVRVKQRAITAEKYRGNNKHWEELKRSIALLLLSWPEPVAVTIREVGTLQKIVIRLPPAAPNKKPSIPKAAIVNPDETSSWVEVSASTDQLKVWGSISLDPLATKNVQFLSFGIQPLLPADTQSLIHVEINRLFANSAFGNEDEAEELDDSERQRRKNDARYKSDGYTNRELKGVKKGVEKWPMFYINIRQRTVSQTSQGLDVDSVLDDKGSNLGIILELLQAMISEFLTRHHFRPKNRRKVRFDPDTKGSSNESPQAERASAHSHEITEIERPASVPTRSRHSKSKRQKSGFSNRTSSPLHSGDLSGTNIKLPSFRRTSAPPESPFENWSKVKKGNAVLSSNPYKQISDPEPRTIESGQVVAKPSSNSTPKSTAQKSKQPPLLSSTGKIIRRPFADVESATFPRTLTSSTSATKQLQSSPQNQIPLIDHSSDDDIVEWINPTTKVKSLVNRRTGHTVPARPQSKSSLPPRPMLSEGPAFSRSNIQREIDTSTEEPSPWLKTLLEKWDNPVFASAQLPIPQVSIDEFAETTRHMIHGHQHVCTQIDIDRALKDSSGINGRISKQALLNAEIISQVDNKFILVKLNTSHSNASQSDENEMLVIIDQHAADERIRIENLLEELCTPNPNCSEAGILTTTLEKTIHFEISSREIELLRTHRQHFSRWGILLALPPFGSLPQSTEKSKGKTLQKITVTSLPPGITERCKSYPRLLIDLIRTEAWKCEEKTTIPYLPKNENENENENEEQPTWFKQIHTCPRGILDLLNSRACRSAIMFNDPLTREQCEGLVSRLAGCVFPFMCAHGRPSLVPLVGLGVGGLVLGELGG</sequence>
<evidence type="ECO:0000313" key="5">
    <source>
        <dbReference type="Proteomes" id="UP000701801"/>
    </source>
</evidence>